<sequence length="157" mass="15867">MKLKALSIITVLGALGLAGCANTDLYSGDVYRGSDAKQSQSVTYGTVVSVRPVTIQAGDENPNLIGTVGGGVVGGILGSQVGGGSGRSLATAAGAIAGAMVGTRAEDKINQVNAVELEIRTDMGENLVVVQKADRTWQSGQRVRLVGSGSSMSVAPY</sequence>
<evidence type="ECO:0000259" key="7">
    <source>
        <dbReference type="Pfam" id="PF05433"/>
    </source>
</evidence>
<evidence type="ECO:0000256" key="3">
    <source>
        <dbReference type="ARBA" id="ARBA00023136"/>
    </source>
</evidence>
<evidence type="ECO:0000256" key="2">
    <source>
        <dbReference type="ARBA" id="ARBA00022729"/>
    </source>
</evidence>
<name>A0A2P7RBS7_9GAMM</name>
<accession>A0A2P7RBS7</accession>
<feature type="domain" description="Glycine zipper 2TM" evidence="7">
    <location>
        <begin position="65"/>
        <end position="104"/>
    </location>
</feature>
<evidence type="ECO:0000256" key="6">
    <source>
        <dbReference type="SAM" id="SignalP"/>
    </source>
</evidence>
<evidence type="ECO:0000256" key="4">
    <source>
        <dbReference type="ARBA" id="ARBA00023139"/>
    </source>
</evidence>
<dbReference type="OrthoDB" id="5298161at2"/>
<dbReference type="Proteomes" id="UP000240243">
    <property type="component" value="Unassembled WGS sequence"/>
</dbReference>
<keyword evidence="2 6" id="KW-0732">Signal</keyword>
<evidence type="ECO:0000256" key="5">
    <source>
        <dbReference type="ARBA" id="ARBA00023288"/>
    </source>
</evidence>
<dbReference type="PROSITE" id="PS51257">
    <property type="entry name" value="PROKAR_LIPOPROTEIN"/>
    <property type="match status" value="1"/>
</dbReference>
<dbReference type="AlphaFoldDB" id="A0A2P7RBS7"/>
<keyword evidence="9" id="KW-1185">Reference proteome</keyword>
<feature type="chain" id="PRO_5015167407" description="Glycine zipper 2TM domain-containing protein" evidence="6">
    <location>
        <begin position="24"/>
        <end position="157"/>
    </location>
</feature>
<comment type="caution">
    <text evidence="8">The sequence shown here is derived from an EMBL/GenBank/DDBJ whole genome shotgun (WGS) entry which is preliminary data.</text>
</comment>
<reference evidence="8 9" key="1">
    <citation type="submission" date="2018-03" db="EMBL/GenBank/DDBJ databases">
        <title>The draft genome of Zobellella sp. 59N8.</title>
        <authorList>
            <person name="Liu L."/>
            <person name="Li L."/>
            <person name="Zhang X."/>
            <person name="Liang L."/>
            <person name="Wang T."/>
        </authorList>
    </citation>
    <scope>NUCLEOTIDE SEQUENCE [LARGE SCALE GENOMIC DNA]</scope>
    <source>
        <strain evidence="8 9">59N8</strain>
    </source>
</reference>
<keyword evidence="4" id="KW-0564">Palmitate</keyword>
<dbReference type="InterPro" id="IPR008816">
    <property type="entry name" value="Gly_zipper_2TM_dom"/>
</dbReference>
<dbReference type="PANTHER" id="PTHR35603:SF1">
    <property type="entry name" value="OUTER MEMBRANE LIPOPROTEIN SLYB"/>
    <property type="match status" value="1"/>
</dbReference>
<gene>
    <name evidence="8" type="ORF">C7H85_02010</name>
</gene>
<evidence type="ECO:0000313" key="8">
    <source>
        <dbReference type="EMBL" id="PSJ47630.1"/>
    </source>
</evidence>
<keyword evidence="3" id="KW-0472">Membrane</keyword>
<protein>
    <recommendedName>
        <fullName evidence="7">Glycine zipper 2TM domain-containing protein</fullName>
    </recommendedName>
</protein>
<organism evidence="8 9">
    <name type="scientific">Zobellella endophytica</name>
    <dbReference type="NCBI Taxonomy" id="2116700"/>
    <lineage>
        <taxon>Bacteria</taxon>
        <taxon>Pseudomonadati</taxon>
        <taxon>Pseudomonadota</taxon>
        <taxon>Gammaproteobacteria</taxon>
        <taxon>Aeromonadales</taxon>
        <taxon>Aeromonadaceae</taxon>
        <taxon>Zobellella</taxon>
    </lineage>
</organism>
<proteinExistence type="predicted"/>
<keyword evidence="5" id="KW-0449">Lipoprotein</keyword>
<dbReference type="RefSeq" id="WP_106728043.1">
    <property type="nucleotide sequence ID" value="NZ_PXYG01000001.1"/>
</dbReference>
<feature type="signal peptide" evidence="6">
    <location>
        <begin position="1"/>
        <end position="23"/>
    </location>
</feature>
<dbReference type="GO" id="GO:0009279">
    <property type="term" value="C:cell outer membrane"/>
    <property type="evidence" value="ECO:0007669"/>
    <property type="project" value="UniProtKB-SubCell"/>
</dbReference>
<dbReference type="InterPro" id="IPR051407">
    <property type="entry name" value="Bact_OM_lipoprot/Surf_antigen"/>
</dbReference>
<comment type="subcellular location">
    <subcellularLocation>
        <location evidence="1">Cell outer membrane</location>
        <topology evidence="1">Lipid-anchor</topology>
    </subcellularLocation>
</comment>
<evidence type="ECO:0000313" key="9">
    <source>
        <dbReference type="Proteomes" id="UP000240243"/>
    </source>
</evidence>
<dbReference type="PANTHER" id="PTHR35603">
    <property type="match status" value="1"/>
</dbReference>
<evidence type="ECO:0000256" key="1">
    <source>
        <dbReference type="ARBA" id="ARBA00004459"/>
    </source>
</evidence>
<dbReference type="EMBL" id="PXYG01000001">
    <property type="protein sequence ID" value="PSJ47630.1"/>
    <property type="molecule type" value="Genomic_DNA"/>
</dbReference>
<dbReference type="Pfam" id="PF05433">
    <property type="entry name" value="Rick_17kDa_Anti"/>
    <property type="match status" value="1"/>
</dbReference>